<dbReference type="Proteomes" id="UP000094043">
    <property type="component" value="Chromosome 8"/>
</dbReference>
<gene>
    <name evidence="1" type="ORF">L203_105988</name>
</gene>
<dbReference type="RefSeq" id="XP_066071445.1">
    <property type="nucleotide sequence ID" value="XM_066215348.1"/>
</dbReference>
<organism evidence="1 2">
    <name type="scientific">Cryptococcus depauperatus CBS 7841</name>
    <dbReference type="NCBI Taxonomy" id="1295531"/>
    <lineage>
        <taxon>Eukaryota</taxon>
        <taxon>Fungi</taxon>
        <taxon>Dikarya</taxon>
        <taxon>Basidiomycota</taxon>
        <taxon>Agaricomycotina</taxon>
        <taxon>Tremellomycetes</taxon>
        <taxon>Tremellales</taxon>
        <taxon>Cryptococcaceae</taxon>
        <taxon>Cryptococcus</taxon>
    </lineage>
</organism>
<proteinExistence type="predicted"/>
<dbReference type="EMBL" id="CP143791">
    <property type="protein sequence ID" value="WVN90745.1"/>
    <property type="molecule type" value="Genomic_DNA"/>
</dbReference>
<dbReference type="KEGG" id="cdep:91090196"/>
<evidence type="ECO:0000313" key="1">
    <source>
        <dbReference type="EMBL" id="WVN90745.1"/>
    </source>
</evidence>
<reference evidence="1" key="1">
    <citation type="submission" date="2016-06" db="EMBL/GenBank/DDBJ databases">
        <authorList>
            <person name="Cuomo C."/>
            <person name="Litvintseva A."/>
            <person name="Heitman J."/>
            <person name="Chen Y."/>
            <person name="Sun S."/>
            <person name="Springer D."/>
            <person name="Dromer F."/>
            <person name="Young S."/>
            <person name="Zeng Q."/>
            <person name="Chapman S."/>
            <person name="Gujja S."/>
            <person name="Saif S."/>
            <person name="Birren B."/>
        </authorList>
    </citation>
    <scope>NUCLEOTIDE SEQUENCE</scope>
    <source>
        <strain evidence="1">CBS 7841</strain>
    </source>
</reference>
<protein>
    <submittedName>
        <fullName evidence="1">Uncharacterized protein</fullName>
    </submittedName>
</protein>
<accession>A0AAJ8M314</accession>
<dbReference type="GeneID" id="91090196"/>
<keyword evidence="2" id="KW-1185">Reference proteome</keyword>
<dbReference type="AlphaFoldDB" id="A0AAJ8M314"/>
<evidence type="ECO:0000313" key="2">
    <source>
        <dbReference type="Proteomes" id="UP000094043"/>
    </source>
</evidence>
<reference evidence="1" key="2">
    <citation type="journal article" date="2022" name="Elife">
        <title>Obligate sexual reproduction of a homothallic fungus closely related to the Cryptococcus pathogenic species complex.</title>
        <authorList>
            <person name="Passer A.R."/>
            <person name="Clancey S.A."/>
            <person name="Shea T."/>
            <person name="David-Palma M."/>
            <person name="Averette A.F."/>
            <person name="Boekhout T."/>
            <person name="Porcel B.M."/>
            <person name="Nowrousian M."/>
            <person name="Cuomo C.A."/>
            <person name="Sun S."/>
            <person name="Heitman J."/>
            <person name="Coelho M.A."/>
        </authorList>
    </citation>
    <scope>NUCLEOTIDE SEQUENCE</scope>
    <source>
        <strain evidence="1">CBS 7841</strain>
    </source>
</reference>
<reference evidence="1" key="3">
    <citation type="submission" date="2024-01" db="EMBL/GenBank/DDBJ databases">
        <authorList>
            <person name="Coelho M.A."/>
            <person name="David-Palma M."/>
            <person name="Shea T."/>
            <person name="Sun S."/>
            <person name="Cuomo C.A."/>
            <person name="Heitman J."/>
        </authorList>
    </citation>
    <scope>NUCLEOTIDE SEQUENCE</scope>
    <source>
        <strain evidence="1">CBS 7841</strain>
    </source>
</reference>
<sequence length="125" mass="13996">MPSSFLYPAVCRLTQGPGLCPSTLVGGTFLGFSFQERYSECASRIPDASDSPQVFDPNSEFFFFSLSSFFFLSNNLLPPHSLYRHPGSSLDAYVPGFHSLDTPNRQDCFSQHLLHRYKTLTNSSL</sequence>
<name>A0AAJ8M314_9TREE</name>